<keyword evidence="3" id="KW-1185">Reference proteome</keyword>
<dbReference type="Proteomes" id="UP000827092">
    <property type="component" value="Unassembled WGS sequence"/>
</dbReference>
<proteinExistence type="predicted"/>
<feature type="region of interest" description="Disordered" evidence="1">
    <location>
        <begin position="62"/>
        <end position="112"/>
    </location>
</feature>
<evidence type="ECO:0000313" key="2">
    <source>
        <dbReference type="EMBL" id="KAG8170624.1"/>
    </source>
</evidence>
<evidence type="ECO:0000313" key="3">
    <source>
        <dbReference type="Proteomes" id="UP000827092"/>
    </source>
</evidence>
<accession>A0AAV6TFN4</accession>
<gene>
    <name evidence="2" type="ORF">JTE90_018980</name>
</gene>
<evidence type="ECO:0000256" key="1">
    <source>
        <dbReference type="SAM" id="MobiDB-lite"/>
    </source>
</evidence>
<dbReference type="AlphaFoldDB" id="A0AAV6TFN4"/>
<protein>
    <submittedName>
        <fullName evidence="2">Uncharacterized protein</fullName>
    </submittedName>
</protein>
<sequence>MRGCPVGHFWEAELALWDEPNARCRAFSPPGAATGADLGGSSKTQVRTLRLKRRRVPCEQQLNMGQSVLRDRRKNRSEARTSAENANNDRVCSLPTEREFGVKFPPNPGQRR</sequence>
<comment type="caution">
    <text evidence="2">The sequence shown here is derived from an EMBL/GenBank/DDBJ whole genome shotgun (WGS) entry which is preliminary data.</text>
</comment>
<dbReference type="EMBL" id="JAFNEN010005123">
    <property type="protein sequence ID" value="KAG8170624.1"/>
    <property type="molecule type" value="Genomic_DNA"/>
</dbReference>
<name>A0AAV6TFN4_9ARAC</name>
<organism evidence="2 3">
    <name type="scientific">Oedothorax gibbosus</name>
    <dbReference type="NCBI Taxonomy" id="931172"/>
    <lineage>
        <taxon>Eukaryota</taxon>
        <taxon>Metazoa</taxon>
        <taxon>Ecdysozoa</taxon>
        <taxon>Arthropoda</taxon>
        <taxon>Chelicerata</taxon>
        <taxon>Arachnida</taxon>
        <taxon>Araneae</taxon>
        <taxon>Araneomorphae</taxon>
        <taxon>Entelegynae</taxon>
        <taxon>Araneoidea</taxon>
        <taxon>Linyphiidae</taxon>
        <taxon>Erigoninae</taxon>
        <taxon>Oedothorax</taxon>
    </lineage>
</organism>
<reference evidence="2 3" key="1">
    <citation type="journal article" date="2022" name="Nat. Ecol. Evol.">
        <title>A masculinizing supergene underlies an exaggerated male reproductive morph in a spider.</title>
        <authorList>
            <person name="Hendrickx F."/>
            <person name="De Corte Z."/>
            <person name="Sonet G."/>
            <person name="Van Belleghem S.M."/>
            <person name="Kostlbacher S."/>
            <person name="Vangestel C."/>
        </authorList>
    </citation>
    <scope>NUCLEOTIDE SEQUENCE [LARGE SCALE GENOMIC DNA]</scope>
    <source>
        <strain evidence="2">W744_W776</strain>
    </source>
</reference>